<dbReference type="OrthoDB" id="2186770at2759"/>
<dbReference type="EMBL" id="NHYD01002412">
    <property type="protein sequence ID" value="PPQ86870.1"/>
    <property type="molecule type" value="Genomic_DNA"/>
</dbReference>
<accession>A0A409X802</accession>
<dbReference type="InParanoid" id="A0A409X802"/>
<proteinExistence type="predicted"/>
<organism evidence="1 2">
    <name type="scientific">Psilocybe cyanescens</name>
    <dbReference type="NCBI Taxonomy" id="93625"/>
    <lineage>
        <taxon>Eukaryota</taxon>
        <taxon>Fungi</taxon>
        <taxon>Dikarya</taxon>
        <taxon>Basidiomycota</taxon>
        <taxon>Agaricomycotina</taxon>
        <taxon>Agaricomycetes</taxon>
        <taxon>Agaricomycetidae</taxon>
        <taxon>Agaricales</taxon>
        <taxon>Agaricineae</taxon>
        <taxon>Strophariaceae</taxon>
        <taxon>Psilocybe</taxon>
    </lineage>
</organism>
<sequence>MPLQDPDVDRYRLVAKVVDFYPFEVKDAFYQKCSFCNKEIPKRQKACFKCGDSDYEFLQYCYQMFILIEDEVGDQIKLSINDKCSLFHELKRAHLAEDSSALRAFSARVNPLLGNLQAMHDGLEVGKIVEVENPQLCFEIDTWVFSEDAKLTRAFGLSAFAQI</sequence>
<dbReference type="AlphaFoldDB" id="A0A409X802"/>
<reference evidence="1 2" key="1">
    <citation type="journal article" date="2018" name="Evol. Lett.">
        <title>Horizontal gene cluster transfer increased hallucinogenic mushroom diversity.</title>
        <authorList>
            <person name="Reynolds H.T."/>
            <person name="Vijayakumar V."/>
            <person name="Gluck-Thaler E."/>
            <person name="Korotkin H.B."/>
            <person name="Matheny P.B."/>
            <person name="Slot J.C."/>
        </authorList>
    </citation>
    <scope>NUCLEOTIDE SEQUENCE [LARGE SCALE GENOMIC DNA]</scope>
    <source>
        <strain evidence="1 2">2631</strain>
    </source>
</reference>
<comment type="caution">
    <text evidence="1">The sequence shown here is derived from an EMBL/GenBank/DDBJ whole genome shotgun (WGS) entry which is preliminary data.</text>
</comment>
<evidence type="ECO:0000313" key="1">
    <source>
        <dbReference type="EMBL" id="PPQ86870.1"/>
    </source>
</evidence>
<keyword evidence="2" id="KW-1185">Reference proteome</keyword>
<name>A0A409X802_PSICY</name>
<evidence type="ECO:0000313" key="2">
    <source>
        <dbReference type="Proteomes" id="UP000283269"/>
    </source>
</evidence>
<dbReference type="STRING" id="93625.A0A409X802"/>
<gene>
    <name evidence="1" type="ORF">CVT25_012589</name>
</gene>
<dbReference type="Proteomes" id="UP000283269">
    <property type="component" value="Unassembled WGS sequence"/>
</dbReference>
<protein>
    <recommendedName>
        <fullName evidence="3">Replication factor A C-terminal domain-containing protein</fullName>
    </recommendedName>
</protein>
<evidence type="ECO:0008006" key="3">
    <source>
        <dbReference type="Google" id="ProtNLM"/>
    </source>
</evidence>